<dbReference type="Gene3D" id="1.25.40.10">
    <property type="entry name" value="Tetratricopeptide repeat domain"/>
    <property type="match status" value="2"/>
</dbReference>
<dbReference type="Pfam" id="PF07721">
    <property type="entry name" value="TPR_4"/>
    <property type="match status" value="1"/>
</dbReference>
<dbReference type="InterPro" id="IPR027417">
    <property type="entry name" value="P-loop_NTPase"/>
</dbReference>
<feature type="domain" description="Bacterial transcriptional activator" evidence="3">
    <location>
        <begin position="80"/>
        <end position="229"/>
    </location>
</feature>
<dbReference type="SMART" id="SM00028">
    <property type="entry name" value="TPR"/>
    <property type="match status" value="4"/>
</dbReference>
<dbReference type="STRING" id="584708.Apau_0132"/>
<evidence type="ECO:0000256" key="1">
    <source>
        <dbReference type="ARBA" id="ARBA00022741"/>
    </source>
</evidence>
<dbReference type="InterPro" id="IPR011990">
    <property type="entry name" value="TPR-like_helical_dom_sf"/>
</dbReference>
<dbReference type="EMBL" id="CM001022">
    <property type="protein sequence ID" value="EFQ22569.1"/>
    <property type="molecule type" value="Genomic_DNA"/>
</dbReference>
<gene>
    <name evidence="4" type="ORF">Apau_0132</name>
</gene>
<dbReference type="HOGENOM" id="CLU_004435_1_2_0"/>
<dbReference type="PANTHER" id="PTHR16305:SF28">
    <property type="entry name" value="GUANYLATE CYCLASE DOMAIN-CONTAINING PROTEIN"/>
    <property type="match status" value="1"/>
</dbReference>
<sequence>MEVRIRLLGSPGVEVDGARVVPSLRKAEGLLYYVVAEGRASRERLATLLWGDRDEESAHNNLRNALYLIRRALPEGVLLCDRRDVTLCRERVLRDLDDLPRLEDPAFGEWRGLCGEFLDGFEVPESEAYGEWLRGARDRIRGRLREGLRRRSGACYDSGDGQGVEGALEALLQLDPFDEDATLELLECHVARGNPGRAFDLFRSFRARLREELDLAPSPRAEEVFRRLLLRGEGRETPSPDRPLFFGRDEEIRTILETLGRERPRPLAVHVWGEAGVGKSALVRRILSRTASEEQLPLCGRAFEVSRDRPFSPWNDLLGHLGRSVDLDRLDLDPLRVSLLAGAFPALDRGRRRTATFEHAALFPEANPVMLGEILAEVLDRVAEVRTPVLFLEDLQWFDDLSLTLLGALLAHASRPWTLFLTRRSEAVSPSRRQLQRLAREGVVELREIPLAPFDPPQTLAFCRALLDEETIALRGEDFFYRQTQGIPLLVVELARALRENAGGEDPRGLAGILAGRYGELSEPQKELLDALSVFEEGATQEDLGALLGGDALERARVAESLLRKGLTEEGLEEGEGCPVLRFHHQRIREYVYEAMPAFKRQELHRRAAERLEGICGPQNWNPSLSARLFRHFARSGQGEKELALHLREMRLHIILNHELFPLLPDGVLLSCSTPFSDRPDTEQKLDQVRELLHRLNRAQPGSSRITALEASYLELRGGYLIAWGAYKEGRHFLDRSLRLARREGLGPVQLRCLQHLCYHGLQTDQPGLLIPHGREMLRLARELGRDASVGAALRFLGVARQLGGDFDGAVRIFQRSIEVFRGLEEVGNPHTLGELAAENYIGEVLHWSGRLPEALERFETCVDRCEEKGLFWGCSLFHSNAASVALDLGDPEGAARHVERATELFERCQGGRSGSMLYSLKALMEGKAGRYAEALTALERGELLCAPIRKKSWSSVHLLAKALLGERMERDPRAREAWGGVLTRPARDYAREAASLFDALGARLRAASLRERFGLDRD</sequence>
<dbReference type="AlphaFoldDB" id="E3CWR4"/>
<keyword evidence="1" id="KW-0547">Nucleotide-binding</keyword>
<dbReference type="InterPro" id="IPR011717">
    <property type="entry name" value="TPR-4"/>
</dbReference>
<dbReference type="SUPFAM" id="SSF52540">
    <property type="entry name" value="P-loop containing nucleoside triphosphate hydrolases"/>
    <property type="match status" value="1"/>
</dbReference>
<dbReference type="SUPFAM" id="SSF48452">
    <property type="entry name" value="TPR-like"/>
    <property type="match status" value="2"/>
</dbReference>
<dbReference type="Pfam" id="PF03704">
    <property type="entry name" value="BTAD"/>
    <property type="match status" value="1"/>
</dbReference>
<dbReference type="SMART" id="SM01043">
    <property type="entry name" value="BTAD"/>
    <property type="match status" value="1"/>
</dbReference>
<dbReference type="Pfam" id="PF13191">
    <property type="entry name" value="AAA_16"/>
    <property type="match status" value="1"/>
</dbReference>
<dbReference type="Gene3D" id="3.40.50.300">
    <property type="entry name" value="P-loop containing nucleotide triphosphate hydrolases"/>
    <property type="match status" value="1"/>
</dbReference>
<dbReference type="GO" id="GO:0004016">
    <property type="term" value="F:adenylate cyclase activity"/>
    <property type="evidence" value="ECO:0007669"/>
    <property type="project" value="TreeGrafter"/>
</dbReference>
<dbReference type="Proteomes" id="UP000005096">
    <property type="component" value="Chromosome"/>
</dbReference>
<name>E3CWR4_9BACT</name>
<organism evidence="4 5">
    <name type="scientific">Aminomonas paucivorans DSM 12260</name>
    <dbReference type="NCBI Taxonomy" id="584708"/>
    <lineage>
        <taxon>Bacteria</taxon>
        <taxon>Thermotogati</taxon>
        <taxon>Synergistota</taxon>
        <taxon>Synergistia</taxon>
        <taxon>Synergistales</taxon>
        <taxon>Synergistaceae</taxon>
        <taxon>Aminomonas</taxon>
    </lineage>
</organism>
<dbReference type="GO" id="GO:0042802">
    <property type="term" value="F:identical protein binding"/>
    <property type="evidence" value="ECO:0007669"/>
    <property type="project" value="InterPro"/>
</dbReference>
<dbReference type="RefSeq" id="WP_006299710.1">
    <property type="nucleotide sequence ID" value="NZ_CM001022.1"/>
</dbReference>
<evidence type="ECO:0000313" key="5">
    <source>
        <dbReference type="Proteomes" id="UP000005096"/>
    </source>
</evidence>
<protein>
    <submittedName>
        <fullName evidence="4">Transcriptional activator domain containing protein</fullName>
    </submittedName>
</protein>
<dbReference type="GO" id="GO:0005737">
    <property type="term" value="C:cytoplasm"/>
    <property type="evidence" value="ECO:0007669"/>
    <property type="project" value="TreeGrafter"/>
</dbReference>
<dbReference type="eggNOG" id="COG3629">
    <property type="taxonomic scope" value="Bacteria"/>
</dbReference>
<dbReference type="InterPro" id="IPR019734">
    <property type="entry name" value="TPR_rpt"/>
</dbReference>
<evidence type="ECO:0000256" key="2">
    <source>
        <dbReference type="ARBA" id="ARBA00022840"/>
    </source>
</evidence>
<dbReference type="GO" id="GO:0005524">
    <property type="term" value="F:ATP binding"/>
    <property type="evidence" value="ECO:0007669"/>
    <property type="project" value="UniProtKB-KW"/>
</dbReference>
<evidence type="ECO:0000259" key="3">
    <source>
        <dbReference type="SMART" id="SM01043"/>
    </source>
</evidence>
<evidence type="ECO:0000313" key="4">
    <source>
        <dbReference type="EMBL" id="EFQ22569.1"/>
    </source>
</evidence>
<proteinExistence type="predicted"/>
<accession>E3CWR4</accession>
<keyword evidence="5" id="KW-1185">Reference proteome</keyword>
<keyword evidence="2" id="KW-0067">ATP-binding</keyword>
<dbReference type="PANTHER" id="PTHR16305">
    <property type="entry name" value="TESTICULAR SOLUBLE ADENYLYL CYCLASE"/>
    <property type="match status" value="1"/>
</dbReference>
<dbReference type="OrthoDB" id="483at2"/>
<dbReference type="PaxDb" id="584708-Apau_0132"/>
<dbReference type="eggNOG" id="COG3899">
    <property type="taxonomic scope" value="Bacteria"/>
</dbReference>
<dbReference type="InterPro" id="IPR005158">
    <property type="entry name" value="BTAD"/>
</dbReference>
<reference evidence="4 5" key="1">
    <citation type="journal article" date="2010" name="Stand. Genomic Sci.">
        <title>Non-contiguous finished genome sequence of Aminomonas paucivorans type strain (GLU-3).</title>
        <authorList>
            <person name="Pitluck S."/>
            <person name="Yasawong M."/>
            <person name="Held B."/>
            <person name="Lapidus A."/>
            <person name="Nolan M."/>
            <person name="Copeland A."/>
            <person name="Lucas S."/>
            <person name="Del Rio T.G."/>
            <person name="Tice H."/>
            <person name="Cheng J.F."/>
            <person name="Chertkov O."/>
            <person name="Goodwin L."/>
            <person name="Tapia R."/>
            <person name="Han C."/>
            <person name="Liolios K."/>
            <person name="Ivanova N."/>
            <person name="Mavromatis K."/>
            <person name="Ovchinnikova G."/>
            <person name="Pati A."/>
            <person name="Chen A."/>
            <person name="Palaniappan K."/>
            <person name="Land M."/>
            <person name="Hauser L."/>
            <person name="Chang Y.J."/>
            <person name="Jeffries C.D."/>
            <person name="Pukall R."/>
            <person name="Spring S."/>
            <person name="Rohde M."/>
            <person name="Sikorski J."/>
            <person name="Goker M."/>
            <person name="Woyke T."/>
            <person name="Bristow J."/>
            <person name="Eisen J.A."/>
            <person name="Markowitz V."/>
            <person name="Hugenholtz P."/>
            <person name="Kyrpides N.C."/>
            <person name="Klenk H.P."/>
        </authorList>
    </citation>
    <scope>NUCLEOTIDE SEQUENCE [LARGE SCALE GENOMIC DNA]</scope>
    <source>
        <strain evidence="4 5">DSM 12260</strain>
    </source>
</reference>
<dbReference type="InterPro" id="IPR041664">
    <property type="entry name" value="AAA_16"/>
</dbReference>